<feature type="transmembrane region" description="Helical" evidence="1">
    <location>
        <begin position="127"/>
        <end position="149"/>
    </location>
</feature>
<comment type="caution">
    <text evidence="2">The sequence shown here is derived from an EMBL/GenBank/DDBJ whole genome shotgun (WGS) entry which is preliminary data.</text>
</comment>
<proteinExistence type="predicted"/>
<organism evidence="2 3">
    <name type="scientific">Sporosarcina saromensis</name>
    <dbReference type="NCBI Taxonomy" id="359365"/>
    <lineage>
        <taxon>Bacteria</taxon>
        <taxon>Bacillati</taxon>
        <taxon>Bacillota</taxon>
        <taxon>Bacilli</taxon>
        <taxon>Bacillales</taxon>
        <taxon>Caryophanaceae</taxon>
        <taxon>Sporosarcina</taxon>
    </lineage>
</organism>
<keyword evidence="1" id="KW-1133">Transmembrane helix</keyword>
<dbReference type="Proteomes" id="UP001282284">
    <property type="component" value="Unassembled WGS sequence"/>
</dbReference>
<dbReference type="RefSeq" id="WP_317943443.1">
    <property type="nucleotide sequence ID" value="NZ_JAUBDI010000006.1"/>
</dbReference>
<dbReference type="PANTHER" id="PTHR37305">
    <property type="entry name" value="INTEGRAL MEMBRANE PROTEIN-RELATED"/>
    <property type="match status" value="1"/>
</dbReference>
<keyword evidence="3" id="KW-1185">Reference proteome</keyword>
<evidence type="ECO:0000313" key="3">
    <source>
        <dbReference type="Proteomes" id="UP001282284"/>
    </source>
</evidence>
<dbReference type="Pfam" id="PF12679">
    <property type="entry name" value="ABC2_membrane_2"/>
    <property type="match status" value="1"/>
</dbReference>
<accession>A0ABU4G8D0</accession>
<gene>
    <name evidence="2" type="ORF">QT711_08550</name>
</gene>
<keyword evidence="1" id="KW-0472">Membrane</keyword>
<sequence>MAKLLKLMQNEWMKLWNKKGTWVMIGIMLLLTGAMMGVMKFIDTQQSTFTEVENNPSAEVSNAPSWKGPMNDELAYLEMQLADDTLSKAERKELEADAKVLEYRLDNDIEPVDSFSKEGMLMDPSGIGGTVLLLTVIVAAGIVASEFSQGTIKMLLTRPVKRWKILTSKFLTVNLFGMFLMVIGYIFYILLAMILFKSGTGQELSWNGKEVVEVSVWAKSLYMLLLSFGSVFVIATFAFTIGSVFRSSSLAIGLSLFIYFSGAMVTALLARYEIAKYLLFTHMDLTQFETGVKLIEDVTMPFSLAVLAVYMIVFLVISYSTFVKRDVTA</sequence>
<feature type="transmembrane region" description="Helical" evidence="1">
    <location>
        <begin position="302"/>
        <end position="323"/>
    </location>
</feature>
<keyword evidence="1" id="KW-0812">Transmembrane</keyword>
<evidence type="ECO:0000256" key="1">
    <source>
        <dbReference type="SAM" id="Phobius"/>
    </source>
</evidence>
<dbReference type="PANTHER" id="PTHR37305:SF1">
    <property type="entry name" value="MEMBRANE PROTEIN"/>
    <property type="match status" value="1"/>
</dbReference>
<reference evidence="2 3" key="1">
    <citation type="submission" date="2023-06" db="EMBL/GenBank/DDBJ databases">
        <title>Sporosarcina sp. nov., isolated from Korean traditional fermented seafood 'Jeotgal'.</title>
        <authorList>
            <person name="Yang A.I."/>
            <person name="Shin N.-R."/>
        </authorList>
    </citation>
    <scope>NUCLEOTIDE SEQUENCE [LARGE SCALE GENOMIC DNA]</scope>
    <source>
        <strain evidence="2 3">KCTC13119</strain>
    </source>
</reference>
<evidence type="ECO:0000313" key="2">
    <source>
        <dbReference type="EMBL" id="MDW0113236.1"/>
    </source>
</evidence>
<feature type="transmembrane region" description="Helical" evidence="1">
    <location>
        <begin position="170"/>
        <end position="196"/>
    </location>
</feature>
<protein>
    <submittedName>
        <fullName evidence="2">ABC transporter permease</fullName>
    </submittedName>
</protein>
<dbReference type="EMBL" id="JAUBDI010000006">
    <property type="protein sequence ID" value="MDW0113236.1"/>
    <property type="molecule type" value="Genomic_DNA"/>
</dbReference>
<feature type="transmembrane region" description="Helical" evidence="1">
    <location>
        <begin position="21"/>
        <end position="42"/>
    </location>
</feature>
<name>A0ABU4G8D0_9BACL</name>
<feature type="transmembrane region" description="Helical" evidence="1">
    <location>
        <begin position="216"/>
        <end position="238"/>
    </location>
</feature>
<feature type="transmembrane region" description="Helical" evidence="1">
    <location>
        <begin position="250"/>
        <end position="270"/>
    </location>
</feature>